<dbReference type="InterPro" id="IPR006760">
    <property type="entry name" value="Endosulphine"/>
</dbReference>
<evidence type="ECO:0000256" key="3">
    <source>
        <dbReference type="SAM" id="MobiDB-lite"/>
    </source>
</evidence>
<name>A0A1V9YD21_ACHHY</name>
<dbReference type="Proteomes" id="UP000243579">
    <property type="component" value="Unassembled WGS sequence"/>
</dbReference>
<dbReference type="GO" id="GO:0005737">
    <property type="term" value="C:cytoplasm"/>
    <property type="evidence" value="ECO:0007669"/>
    <property type="project" value="TreeGrafter"/>
</dbReference>
<dbReference type="OrthoDB" id="5949865at2759"/>
<sequence length="293" mass="32087">MTTESKYGNLSMRNIMIRKKLEERKRFDSADYAMAAAKPALAIATDVGAPPAIMSPAHMGMIAFRDGMADADMTLSPAGRQTAVAKDVPSKYGALTARNIILRRKLTDRTIFDSADYQLKKLGVTKDVIGTEQVDVDMTGDDDGDVDMEAKSPRAAKPQTVASAMPTSPSSKYGKLCAANILIRKKLKERKRFDSADYSMERQGKKQASIEDPPNTRPVVHVPAFSPDPDVHSPVTKQMKLTSLATSPRNAAPAAGARDLHSPTNRVAVRNIFLQRKLAERKRFDSGEYFASK</sequence>
<dbReference type="PANTHER" id="PTHR10358">
    <property type="entry name" value="ENDOSULFINE"/>
    <property type="match status" value="1"/>
</dbReference>
<accession>A0A1V9YD21</accession>
<keyword evidence="5" id="KW-1185">Reference proteome</keyword>
<evidence type="ECO:0000313" key="4">
    <source>
        <dbReference type="EMBL" id="OQR83610.1"/>
    </source>
</evidence>
<dbReference type="GO" id="GO:0004864">
    <property type="term" value="F:protein phosphatase inhibitor activity"/>
    <property type="evidence" value="ECO:0007669"/>
    <property type="project" value="TreeGrafter"/>
</dbReference>
<comment type="caution">
    <text evidence="4">The sequence shown here is derived from an EMBL/GenBank/DDBJ whole genome shotgun (WGS) entry which is preliminary data.</text>
</comment>
<feature type="region of interest" description="Disordered" evidence="3">
    <location>
        <begin position="194"/>
        <end position="218"/>
    </location>
</feature>
<feature type="compositionally biased region" description="Basic and acidic residues" evidence="3">
    <location>
        <begin position="194"/>
        <end position="204"/>
    </location>
</feature>
<gene>
    <name evidence="4" type="ORF">ACHHYP_14497</name>
</gene>
<feature type="compositionally biased region" description="Polar residues" evidence="3">
    <location>
        <begin position="160"/>
        <end position="169"/>
    </location>
</feature>
<reference evidence="4 5" key="1">
    <citation type="journal article" date="2014" name="Genome Biol. Evol.">
        <title>The secreted proteins of Achlya hypogyna and Thraustotheca clavata identify the ancestral oomycete secretome and reveal gene acquisitions by horizontal gene transfer.</title>
        <authorList>
            <person name="Misner I."/>
            <person name="Blouin N."/>
            <person name="Leonard G."/>
            <person name="Richards T.A."/>
            <person name="Lane C.E."/>
        </authorList>
    </citation>
    <scope>NUCLEOTIDE SEQUENCE [LARGE SCALE GENOMIC DNA]</scope>
    <source>
        <strain evidence="4 5">ATCC 48635</strain>
    </source>
</reference>
<organism evidence="4 5">
    <name type="scientific">Achlya hypogyna</name>
    <name type="common">Oomycete</name>
    <name type="synonym">Protoachlya hypogyna</name>
    <dbReference type="NCBI Taxonomy" id="1202772"/>
    <lineage>
        <taxon>Eukaryota</taxon>
        <taxon>Sar</taxon>
        <taxon>Stramenopiles</taxon>
        <taxon>Oomycota</taxon>
        <taxon>Saprolegniomycetes</taxon>
        <taxon>Saprolegniales</taxon>
        <taxon>Achlyaceae</taxon>
        <taxon>Achlya</taxon>
    </lineage>
</organism>
<proteinExistence type="inferred from homology"/>
<evidence type="ECO:0000256" key="1">
    <source>
        <dbReference type="ARBA" id="ARBA00010520"/>
    </source>
</evidence>
<dbReference type="Pfam" id="PF04667">
    <property type="entry name" value="Endosulfine"/>
    <property type="match status" value="3"/>
</dbReference>
<feature type="region of interest" description="Disordered" evidence="3">
    <location>
        <begin position="150"/>
        <end position="169"/>
    </location>
</feature>
<dbReference type="PANTHER" id="PTHR10358:SF6">
    <property type="entry name" value="ENDOSULFINE, ISOFORM A"/>
    <property type="match status" value="1"/>
</dbReference>
<evidence type="ECO:0000256" key="2">
    <source>
        <dbReference type="RuleBase" id="RU363120"/>
    </source>
</evidence>
<dbReference type="STRING" id="1202772.A0A1V9YD21"/>
<evidence type="ECO:0000313" key="5">
    <source>
        <dbReference type="Proteomes" id="UP000243579"/>
    </source>
</evidence>
<protein>
    <submittedName>
        <fullName evidence="4">Uncharacterized protein</fullName>
    </submittedName>
</protein>
<dbReference type="AlphaFoldDB" id="A0A1V9YD21"/>
<comment type="similarity">
    <text evidence="1 2">Belongs to the endosulfine family.</text>
</comment>
<dbReference type="EMBL" id="JNBR01002133">
    <property type="protein sequence ID" value="OQR83610.1"/>
    <property type="molecule type" value="Genomic_DNA"/>
</dbReference>